<dbReference type="InterPro" id="IPR010093">
    <property type="entry name" value="SinI_DNA-bd"/>
</dbReference>
<keyword evidence="3" id="KW-0238">DNA-binding</keyword>
<dbReference type="NCBIfam" id="TIGR01764">
    <property type="entry name" value="excise"/>
    <property type="match status" value="1"/>
</dbReference>
<dbReference type="SUPFAM" id="SSF46955">
    <property type="entry name" value="Putative DNA-binding domain"/>
    <property type="match status" value="1"/>
</dbReference>
<dbReference type="InterPro" id="IPR041657">
    <property type="entry name" value="HTH_17"/>
</dbReference>
<evidence type="ECO:0000313" key="4">
    <source>
        <dbReference type="Proteomes" id="UP000253941"/>
    </source>
</evidence>
<feature type="compositionally biased region" description="Low complexity" evidence="1">
    <location>
        <begin position="64"/>
        <end position="80"/>
    </location>
</feature>
<evidence type="ECO:0000259" key="2">
    <source>
        <dbReference type="Pfam" id="PF12728"/>
    </source>
</evidence>
<evidence type="ECO:0000256" key="1">
    <source>
        <dbReference type="SAM" id="MobiDB-lite"/>
    </source>
</evidence>
<protein>
    <submittedName>
        <fullName evidence="3">DNA-binding protein</fullName>
    </submittedName>
</protein>
<accession>A0A369TIJ4</accession>
<organism evidence="3 4">
    <name type="scientific">Ferruginivarius sediminum</name>
    <dbReference type="NCBI Taxonomy" id="2661937"/>
    <lineage>
        <taxon>Bacteria</taxon>
        <taxon>Pseudomonadati</taxon>
        <taxon>Pseudomonadota</taxon>
        <taxon>Alphaproteobacteria</taxon>
        <taxon>Rhodospirillales</taxon>
        <taxon>Rhodospirillaceae</taxon>
        <taxon>Ferruginivarius</taxon>
    </lineage>
</organism>
<evidence type="ECO:0000313" key="3">
    <source>
        <dbReference type="EMBL" id="RDD63957.1"/>
    </source>
</evidence>
<reference evidence="3 4" key="1">
    <citation type="submission" date="2018-07" db="EMBL/GenBank/DDBJ databases">
        <title>Venubactetium sediminum gen. nov., sp. nov., isolated from a marine solar saltern.</title>
        <authorList>
            <person name="Wang S."/>
        </authorList>
    </citation>
    <scope>NUCLEOTIDE SEQUENCE [LARGE SCALE GENOMIC DNA]</scope>
    <source>
        <strain evidence="3 4">WD2A32</strain>
    </source>
</reference>
<dbReference type="GO" id="GO:0003677">
    <property type="term" value="F:DNA binding"/>
    <property type="evidence" value="ECO:0007669"/>
    <property type="project" value="UniProtKB-KW"/>
</dbReference>
<comment type="caution">
    <text evidence="3">The sequence shown here is derived from an EMBL/GenBank/DDBJ whole genome shotgun (WGS) entry which is preliminary data.</text>
</comment>
<feature type="compositionally biased region" description="Low complexity" evidence="1">
    <location>
        <begin position="94"/>
        <end position="105"/>
    </location>
</feature>
<dbReference type="Pfam" id="PF12728">
    <property type="entry name" value="HTH_17"/>
    <property type="match status" value="1"/>
</dbReference>
<keyword evidence="4" id="KW-1185">Reference proteome</keyword>
<gene>
    <name evidence="3" type="ORF">DRB17_01220</name>
</gene>
<feature type="compositionally biased region" description="Basic and acidic residues" evidence="1">
    <location>
        <begin position="107"/>
        <end position="116"/>
    </location>
</feature>
<dbReference type="AlphaFoldDB" id="A0A369TIJ4"/>
<name>A0A369TIJ4_9PROT</name>
<dbReference type="EMBL" id="QPMH01000001">
    <property type="protein sequence ID" value="RDD63957.1"/>
    <property type="molecule type" value="Genomic_DNA"/>
</dbReference>
<dbReference type="Proteomes" id="UP000253941">
    <property type="component" value="Unassembled WGS sequence"/>
</dbReference>
<feature type="region of interest" description="Disordered" evidence="1">
    <location>
        <begin position="60"/>
        <end position="116"/>
    </location>
</feature>
<dbReference type="InterPro" id="IPR009061">
    <property type="entry name" value="DNA-bd_dom_put_sf"/>
</dbReference>
<proteinExistence type="predicted"/>
<sequence length="116" mass="12449">MRRQVPGMNLLTVAEVAAELRCSTRTVYNRVNDGELTAIKRPGSPWLIPRQSLDDYVSRYLCPANPSTGSNPSSTSSQAGRSGTSSGRTPAPGAADASLRAFRASRAAREIRSGRR</sequence>
<feature type="domain" description="Helix-turn-helix" evidence="2">
    <location>
        <begin position="10"/>
        <end position="58"/>
    </location>
</feature>